<dbReference type="Pfam" id="PF02775">
    <property type="entry name" value="TPP_enzyme_C"/>
    <property type="match status" value="1"/>
</dbReference>
<feature type="domain" description="Menaquinone biosynthesis protein MenD middle" evidence="10">
    <location>
        <begin position="206"/>
        <end position="400"/>
    </location>
</feature>
<evidence type="ECO:0000259" key="10">
    <source>
        <dbReference type="Pfam" id="PF16582"/>
    </source>
</evidence>
<evidence type="ECO:0000313" key="12">
    <source>
        <dbReference type="Proteomes" id="UP001595880"/>
    </source>
</evidence>
<sequence>MTNYTYDLTYYIGQFTDQLYHSGVHHVVVSPGSRSTPLALTMAEYQQFNLWVDIDERSAAFYALGIAKRLKQPVCLLCTSGTAAANYYPAIIEAHYSRIPLIVLTADRPNELRDVGAPQAIDQIKMFGDYVKWFHEMALPSSEPNMLRYVRNQAKRAVITATSGISGVVHLNFPLREPLLPDFSLEGIWGTPFVGVASYTTSTTSLDEAVLNEIYEMLKKEKNGIIVCGPNHFDQLPDAIVHLAEKWQLPIFADPISGLRNGSHSKSHIIETYDAILKSNHVRTNMSVDFIIRVGAMPISKPYLLWIQQQSNVKHIVIDQVGGYSEPVNVDTYFLFGEVSHILRQLATVPISFHPTFLMSWQKWNAMAKEVLKSNARNELTEGHVISGIQSVSADDHIVFASNSMPIRDLDSFWLCSDKQIELHANRGANGIDGILSSASGMSATNKRTTLVVGDIAFLHSLNGLLMANKYHLPLTIVVVNNNGGGIFSFLPQAKQDSPHYELLFGTPQQMTLSHLAKAFDIAYEKPRNWKEYVQALTASYQRKDVTIIEVETERANNVQWHQTKWDQIEKIMLEELDGGTHVY</sequence>
<dbReference type="Pfam" id="PF16582">
    <property type="entry name" value="TPP_enzyme_M_2"/>
    <property type="match status" value="1"/>
</dbReference>
<feature type="domain" description="Thiamine pyrophosphate enzyme TPP-binding" evidence="8">
    <location>
        <begin position="436"/>
        <end position="551"/>
    </location>
</feature>
<comment type="caution">
    <text evidence="11">The sequence shown here is derived from an EMBL/GenBank/DDBJ whole genome shotgun (WGS) entry which is preliminary data.</text>
</comment>
<evidence type="ECO:0000259" key="9">
    <source>
        <dbReference type="Pfam" id="PF02776"/>
    </source>
</evidence>
<evidence type="ECO:0000256" key="7">
    <source>
        <dbReference type="HAMAP-Rule" id="MF_01659"/>
    </source>
</evidence>
<dbReference type="InterPro" id="IPR004433">
    <property type="entry name" value="MenaQ_synth_MenD"/>
</dbReference>
<dbReference type="SUPFAM" id="SSF52518">
    <property type="entry name" value="Thiamin diphosphate-binding fold (THDP-binding)"/>
    <property type="match status" value="2"/>
</dbReference>
<keyword evidence="2 7" id="KW-0808">Transferase</keyword>
<reference evidence="12" key="1">
    <citation type="journal article" date="2019" name="Int. J. Syst. Evol. Microbiol.">
        <title>The Global Catalogue of Microorganisms (GCM) 10K type strain sequencing project: providing services to taxonomists for standard genome sequencing and annotation.</title>
        <authorList>
            <consortium name="The Broad Institute Genomics Platform"/>
            <consortium name="The Broad Institute Genome Sequencing Center for Infectious Disease"/>
            <person name="Wu L."/>
            <person name="Ma J."/>
        </authorList>
    </citation>
    <scope>NUCLEOTIDE SEQUENCE [LARGE SCALE GENOMIC DNA]</scope>
    <source>
        <strain evidence="12">KACC 14058</strain>
    </source>
</reference>
<dbReference type="EC" id="2.2.1.9" evidence="7"/>
<evidence type="ECO:0000256" key="3">
    <source>
        <dbReference type="ARBA" id="ARBA00022723"/>
    </source>
</evidence>
<comment type="catalytic activity">
    <reaction evidence="7">
        <text>isochorismate + 2-oxoglutarate + H(+) = 5-enolpyruvoyl-6-hydroxy-2-succinyl-cyclohex-3-ene-1-carboxylate + CO2</text>
        <dbReference type="Rhea" id="RHEA:25593"/>
        <dbReference type="ChEBI" id="CHEBI:15378"/>
        <dbReference type="ChEBI" id="CHEBI:16526"/>
        <dbReference type="ChEBI" id="CHEBI:16810"/>
        <dbReference type="ChEBI" id="CHEBI:29780"/>
        <dbReference type="ChEBI" id="CHEBI:58818"/>
        <dbReference type="EC" id="2.2.1.9"/>
    </reaction>
</comment>
<comment type="pathway">
    <text evidence="7">Quinol/quinone metabolism; 1,4-dihydroxy-2-naphthoate biosynthesis; 1,4-dihydroxy-2-naphthoate from chorismate: step 2/7.</text>
</comment>
<proteinExistence type="inferred from homology"/>
<accession>A0ABV8VVC9</accession>
<protein>
    <recommendedName>
        <fullName evidence="7">2-succinyl-5-enolpyruvyl-6-hydroxy-3-cyclohexene-1-carboxylate synthase</fullName>
        <shortName evidence="7">SEPHCHC synthase</shortName>
        <ecNumber evidence="7">2.2.1.9</ecNumber>
    </recommendedName>
    <alternativeName>
        <fullName evidence="7">Menaquinone biosynthesis protein MenD</fullName>
    </alternativeName>
</protein>
<dbReference type="GO" id="GO:0070204">
    <property type="term" value="F:2-succinyl-5-enolpyruvyl-6-hydroxy-3-cyclohexene-1-carboxylic-acid synthase activity"/>
    <property type="evidence" value="ECO:0007669"/>
    <property type="project" value="UniProtKB-EC"/>
</dbReference>
<dbReference type="InterPro" id="IPR029061">
    <property type="entry name" value="THDP-binding"/>
</dbReference>
<dbReference type="InterPro" id="IPR011766">
    <property type="entry name" value="TPP_enzyme_TPP-bd"/>
</dbReference>
<dbReference type="SUPFAM" id="SSF52467">
    <property type="entry name" value="DHS-like NAD/FAD-binding domain"/>
    <property type="match status" value="1"/>
</dbReference>
<comment type="function">
    <text evidence="7">Catalyzes the thiamine diphosphate-dependent decarboxylation of 2-oxoglutarate and the subsequent addition of the resulting succinic semialdehyde-thiamine pyrophosphate anion to isochorismate to yield 2-succinyl-5-enolpyruvyl-6-hydroxy-3-cyclohexene-1-carboxylate (SEPHCHC).</text>
</comment>
<comment type="similarity">
    <text evidence="7">Belongs to the TPP enzyme family. MenD subfamily.</text>
</comment>
<dbReference type="Gene3D" id="3.40.50.1220">
    <property type="entry name" value="TPP-binding domain"/>
    <property type="match status" value="1"/>
</dbReference>
<evidence type="ECO:0000256" key="6">
    <source>
        <dbReference type="ARBA" id="ARBA00023211"/>
    </source>
</evidence>
<dbReference type="Proteomes" id="UP001595880">
    <property type="component" value="Unassembled WGS sequence"/>
</dbReference>
<dbReference type="HAMAP" id="MF_01659">
    <property type="entry name" value="MenD"/>
    <property type="match status" value="1"/>
</dbReference>
<evidence type="ECO:0000259" key="8">
    <source>
        <dbReference type="Pfam" id="PF02775"/>
    </source>
</evidence>
<dbReference type="RefSeq" id="WP_390196643.1">
    <property type="nucleotide sequence ID" value="NZ_JBHSDV010000001.1"/>
</dbReference>
<dbReference type="PANTHER" id="PTHR42916">
    <property type="entry name" value="2-SUCCINYL-5-ENOLPYRUVYL-6-HYDROXY-3-CYCLOHEXENE-1-CARBOXYLATE SYNTHASE"/>
    <property type="match status" value="1"/>
</dbReference>
<organism evidence="11 12">
    <name type="scientific">Gracilibacillus marinus</name>
    <dbReference type="NCBI Taxonomy" id="630535"/>
    <lineage>
        <taxon>Bacteria</taxon>
        <taxon>Bacillati</taxon>
        <taxon>Bacillota</taxon>
        <taxon>Bacilli</taxon>
        <taxon>Bacillales</taxon>
        <taxon>Bacillaceae</taxon>
        <taxon>Gracilibacillus</taxon>
    </lineage>
</organism>
<dbReference type="CDD" id="cd07037">
    <property type="entry name" value="TPP_PYR_MenD"/>
    <property type="match status" value="1"/>
</dbReference>
<evidence type="ECO:0000256" key="5">
    <source>
        <dbReference type="ARBA" id="ARBA00023052"/>
    </source>
</evidence>
<comment type="subunit">
    <text evidence="7">Homodimer.</text>
</comment>
<dbReference type="InterPro" id="IPR029035">
    <property type="entry name" value="DHS-like_NAD/FAD-binding_dom"/>
</dbReference>
<keyword evidence="1 7" id="KW-0474">Menaquinone biosynthesis</keyword>
<dbReference type="PIRSF" id="PIRSF004983">
    <property type="entry name" value="MenD"/>
    <property type="match status" value="1"/>
</dbReference>
<dbReference type="PANTHER" id="PTHR42916:SF1">
    <property type="entry name" value="PROTEIN PHYLLO, CHLOROPLASTIC"/>
    <property type="match status" value="1"/>
</dbReference>
<comment type="pathway">
    <text evidence="7">Quinol/quinone metabolism; menaquinone biosynthesis.</text>
</comment>
<keyword evidence="6 7" id="KW-0464">Manganese</keyword>
<dbReference type="Gene3D" id="3.40.50.970">
    <property type="match status" value="2"/>
</dbReference>
<dbReference type="CDD" id="cd02009">
    <property type="entry name" value="TPP_SHCHC_synthase"/>
    <property type="match status" value="1"/>
</dbReference>
<feature type="domain" description="Thiamine pyrophosphate enzyme N-terminal TPP-binding" evidence="9">
    <location>
        <begin position="16"/>
        <end position="126"/>
    </location>
</feature>
<evidence type="ECO:0000256" key="1">
    <source>
        <dbReference type="ARBA" id="ARBA00022428"/>
    </source>
</evidence>
<dbReference type="Pfam" id="PF02776">
    <property type="entry name" value="TPP_enzyme_N"/>
    <property type="match status" value="1"/>
</dbReference>
<evidence type="ECO:0000256" key="2">
    <source>
        <dbReference type="ARBA" id="ARBA00022679"/>
    </source>
</evidence>
<dbReference type="EMBL" id="JBHSDV010000001">
    <property type="protein sequence ID" value="MFC4387183.1"/>
    <property type="molecule type" value="Genomic_DNA"/>
</dbReference>
<keyword evidence="5 7" id="KW-0786">Thiamine pyrophosphate</keyword>
<gene>
    <name evidence="7 11" type="primary">menD</name>
    <name evidence="11" type="ORF">ACFOZ1_05100</name>
</gene>
<dbReference type="InterPro" id="IPR032264">
    <property type="entry name" value="MenD_middle"/>
</dbReference>
<comment type="cofactor">
    <cofactor evidence="7">
        <name>Mg(2+)</name>
        <dbReference type="ChEBI" id="CHEBI:18420"/>
    </cofactor>
    <cofactor evidence="7">
        <name>Mn(2+)</name>
        <dbReference type="ChEBI" id="CHEBI:29035"/>
    </cofactor>
</comment>
<keyword evidence="3 7" id="KW-0479">Metal-binding</keyword>
<evidence type="ECO:0000313" key="11">
    <source>
        <dbReference type="EMBL" id="MFC4387183.1"/>
    </source>
</evidence>
<comment type="cofactor">
    <cofactor evidence="7">
        <name>thiamine diphosphate</name>
        <dbReference type="ChEBI" id="CHEBI:58937"/>
    </cofactor>
    <text evidence="7">Binds 1 thiamine pyrophosphate per subunit.</text>
</comment>
<dbReference type="NCBIfam" id="TIGR00173">
    <property type="entry name" value="menD"/>
    <property type="match status" value="1"/>
</dbReference>
<keyword evidence="4 7" id="KW-0460">Magnesium</keyword>
<evidence type="ECO:0000256" key="4">
    <source>
        <dbReference type="ARBA" id="ARBA00022842"/>
    </source>
</evidence>
<dbReference type="InterPro" id="IPR012001">
    <property type="entry name" value="Thiamin_PyroP_enz_TPP-bd_dom"/>
</dbReference>
<name>A0ABV8VVC9_9BACI</name>
<keyword evidence="12" id="KW-1185">Reference proteome</keyword>